<dbReference type="PATRIC" id="fig|121290.4.peg.170"/>
<keyword evidence="2" id="KW-0830">Ubiquinone</keyword>
<dbReference type="Proteomes" id="UP000059074">
    <property type="component" value="Unassembled WGS sequence"/>
</dbReference>
<evidence type="ECO:0000313" key="3">
    <source>
        <dbReference type="Proteomes" id="UP000059074"/>
    </source>
</evidence>
<dbReference type="GO" id="GO:0045271">
    <property type="term" value="C:respiratory chain complex I"/>
    <property type="evidence" value="ECO:0007669"/>
    <property type="project" value="InterPro"/>
</dbReference>
<organism evidence="2 3">
    <name type="scientific">Hyphomicrobium sulfonivorans</name>
    <dbReference type="NCBI Taxonomy" id="121290"/>
    <lineage>
        <taxon>Bacteria</taxon>
        <taxon>Pseudomonadati</taxon>
        <taxon>Pseudomonadota</taxon>
        <taxon>Alphaproteobacteria</taxon>
        <taxon>Hyphomicrobiales</taxon>
        <taxon>Hyphomicrobiaceae</taxon>
        <taxon>Hyphomicrobium</taxon>
    </lineage>
</organism>
<protein>
    <submittedName>
        <fullName evidence="2">NADH:ubiquinone oxidoreductase 17.2 kD subunit</fullName>
    </submittedName>
</protein>
<proteinExistence type="predicted"/>
<dbReference type="InterPro" id="IPR007763">
    <property type="entry name" value="NDUFA12"/>
</dbReference>
<dbReference type="GO" id="GO:0006979">
    <property type="term" value="P:response to oxidative stress"/>
    <property type="evidence" value="ECO:0007669"/>
    <property type="project" value="TreeGrafter"/>
</dbReference>
<dbReference type="STRING" id="121290.APY04_1845"/>
<reference evidence="2 3" key="1">
    <citation type="submission" date="2015-10" db="EMBL/GenBank/DDBJ databases">
        <title>Transcriptomic analysis of a linuron degrading triple-species bacterial consortium.</title>
        <authorList>
            <person name="Albers P."/>
        </authorList>
    </citation>
    <scope>NUCLEOTIDE SEQUENCE [LARGE SCALE GENOMIC DNA]</scope>
    <source>
        <strain evidence="2 3">WDL6</strain>
    </source>
</reference>
<dbReference type="NCBIfam" id="NF006040">
    <property type="entry name" value="PRK08183.1"/>
    <property type="match status" value="1"/>
</dbReference>
<name>A0A120CVV8_HYPSL</name>
<dbReference type="PANTHER" id="PTHR12910">
    <property type="entry name" value="NADH-UBIQUINONE OXIDOREDUCTASE SUBUNIT B17.2"/>
    <property type="match status" value="1"/>
</dbReference>
<feature type="region of interest" description="Disordered" evidence="1">
    <location>
        <begin position="103"/>
        <end position="134"/>
    </location>
</feature>
<dbReference type="AlphaFoldDB" id="A0A120CVV8"/>
<evidence type="ECO:0000256" key="1">
    <source>
        <dbReference type="SAM" id="MobiDB-lite"/>
    </source>
</evidence>
<dbReference type="EMBL" id="LMTR01000058">
    <property type="protein sequence ID" value="KWT68395.1"/>
    <property type="molecule type" value="Genomic_DNA"/>
</dbReference>
<dbReference type="PANTHER" id="PTHR12910:SF2">
    <property type="entry name" value="NADH DEHYDROGENASE [UBIQUINONE] 1 ALPHA SUBCOMPLEX SUBUNIT 12"/>
    <property type="match status" value="1"/>
</dbReference>
<dbReference type="OrthoDB" id="9795340at2"/>
<evidence type="ECO:0000313" key="2">
    <source>
        <dbReference type="EMBL" id="KWT68395.1"/>
    </source>
</evidence>
<dbReference type="RefSeq" id="WP_068461781.1">
    <property type="nucleotide sequence ID" value="NZ_JAEFBX010000005.1"/>
</dbReference>
<gene>
    <name evidence="2" type="ORF">APY04_1845</name>
</gene>
<keyword evidence="3" id="KW-1185">Reference proteome</keyword>
<comment type="caution">
    <text evidence="2">The sequence shown here is derived from an EMBL/GenBank/DDBJ whole genome shotgun (WGS) entry which is preliminary data.</text>
</comment>
<accession>A0A120CVV8</accession>
<sequence length="134" mass="15468">MGFFSEIFCWWGGNTWGTRLTLWRKGHHIGTDEFGNRYYEQKKGVGPLGRPRRWVTYKGFADASKVPAGWFGWLHYTYDTPPSEQNYQPRPWQRSHLMNQTGTANAYRPPGSILGEAKRPTGTADYKPWRPDAG</sequence>
<dbReference type="Pfam" id="PF05071">
    <property type="entry name" value="NDUFA12"/>
    <property type="match status" value="1"/>
</dbReference>